<comment type="caution">
    <text evidence="1">The sequence shown here is derived from an EMBL/GenBank/DDBJ whole genome shotgun (WGS) entry which is preliminary data.</text>
</comment>
<dbReference type="InterPro" id="IPR019861">
    <property type="entry name" value="PorP/SprF_Bacteroidetes"/>
</dbReference>
<dbReference type="EMBL" id="AMSG01000018">
    <property type="protein sequence ID" value="EKF54627.1"/>
    <property type="molecule type" value="Genomic_DNA"/>
</dbReference>
<keyword evidence="2" id="KW-1185">Reference proteome</keyword>
<name>K2QIT8_9FLAO</name>
<dbReference type="STRING" id="555500.I215_11729"/>
<dbReference type="Proteomes" id="UP000007364">
    <property type="component" value="Unassembled WGS sequence"/>
</dbReference>
<dbReference type="RefSeq" id="WP_008992185.1">
    <property type="nucleotide sequence ID" value="NZ_AMSG01000018.1"/>
</dbReference>
<dbReference type="AlphaFoldDB" id="K2QIT8"/>
<dbReference type="NCBIfam" id="TIGR03519">
    <property type="entry name" value="T9SS_PorP_fam"/>
    <property type="match status" value="1"/>
</dbReference>
<reference evidence="1 2" key="1">
    <citation type="journal article" date="2012" name="J. Bacteriol.">
        <title>Genome Sequence of Galbibacter marinum Type Strain ck-I2-15.</title>
        <authorList>
            <person name="Lai Q."/>
            <person name="Li C."/>
            <person name="Shao Z."/>
        </authorList>
    </citation>
    <scope>NUCLEOTIDE SEQUENCE [LARGE SCALE GENOMIC DNA]</scope>
    <source>
        <strain evidence="2">ck-I2-15</strain>
    </source>
</reference>
<evidence type="ECO:0000313" key="1">
    <source>
        <dbReference type="EMBL" id="EKF54627.1"/>
    </source>
</evidence>
<dbReference type="Pfam" id="PF11751">
    <property type="entry name" value="PorP_SprF"/>
    <property type="match status" value="1"/>
</dbReference>
<proteinExistence type="predicted"/>
<accession>K2QIT8</accession>
<evidence type="ECO:0008006" key="3">
    <source>
        <dbReference type="Google" id="ProtNLM"/>
    </source>
</evidence>
<sequence length="304" mass="34123">MISKQHAIIGLVLLFSPLSIFGQQTALFSEYNYNPMVINSAYTGMGNGAEVNLSNYSFSNDIEGSPKHLSLNFHTPISNRKMGIGAAISRDEIGVTTSTNAYVAYSYRVFFDHKSNRPNWQIYHQHVLSFGLTAGIDQYQENLVDLGISDDPLFAENINETIPTIGVGFLYNRRNFYVGISAPNILGDRLASLDNLKLSNPVYGYMGYSFLLNKFDKIIIKPNILLKHEQGAPMQIDLNLATSFENKFEVGIGYRSTTSVNFMAGIYLFKHFRFIYQYNVGFKDSLLGNGHGMVLSYVFKGFDL</sequence>
<protein>
    <recommendedName>
        <fullName evidence="3">Bacteroidetes-specific membrane protein</fullName>
    </recommendedName>
</protein>
<gene>
    <name evidence="1" type="ORF">I215_11729</name>
</gene>
<evidence type="ECO:0000313" key="2">
    <source>
        <dbReference type="Proteomes" id="UP000007364"/>
    </source>
</evidence>
<dbReference type="OrthoDB" id="1172751at2"/>
<dbReference type="eggNOG" id="COG3064">
    <property type="taxonomic scope" value="Bacteria"/>
</dbReference>
<organism evidence="1 2">
    <name type="scientific">Galbibacter marinus</name>
    <dbReference type="NCBI Taxonomy" id="555500"/>
    <lineage>
        <taxon>Bacteria</taxon>
        <taxon>Pseudomonadati</taxon>
        <taxon>Bacteroidota</taxon>
        <taxon>Flavobacteriia</taxon>
        <taxon>Flavobacteriales</taxon>
        <taxon>Flavobacteriaceae</taxon>
        <taxon>Galbibacter</taxon>
    </lineage>
</organism>